<organism evidence="1 2">
    <name type="scientific">Vaccinium darrowii</name>
    <dbReference type="NCBI Taxonomy" id="229202"/>
    <lineage>
        <taxon>Eukaryota</taxon>
        <taxon>Viridiplantae</taxon>
        <taxon>Streptophyta</taxon>
        <taxon>Embryophyta</taxon>
        <taxon>Tracheophyta</taxon>
        <taxon>Spermatophyta</taxon>
        <taxon>Magnoliopsida</taxon>
        <taxon>eudicotyledons</taxon>
        <taxon>Gunneridae</taxon>
        <taxon>Pentapetalae</taxon>
        <taxon>asterids</taxon>
        <taxon>Ericales</taxon>
        <taxon>Ericaceae</taxon>
        <taxon>Vaccinioideae</taxon>
        <taxon>Vaccinieae</taxon>
        <taxon>Vaccinium</taxon>
    </lineage>
</organism>
<comment type="caution">
    <text evidence="1">The sequence shown here is derived from an EMBL/GenBank/DDBJ whole genome shotgun (WGS) entry which is preliminary data.</text>
</comment>
<gene>
    <name evidence="1" type="ORF">Vadar_011821</name>
</gene>
<sequence length="128" mass="14469">MGRLFSITLEGNFYSCRHCRTHFALSEDIISESFHSRHGKAYLFEKVVNVTVGDKEERMMITGMHTVNDIFCIGCGSIVGWKYDAAYDKSQKYKEGKFILERFKVLGPDGSTYVVIPETQVGSDADDP</sequence>
<name>A0ACB7XQV6_9ERIC</name>
<accession>A0ACB7XQV6</accession>
<dbReference type="EMBL" id="CM037151">
    <property type="protein sequence ID" value="KAH7843019.1"/>
    <property type="molecule type" value="Genomic_DNA"/>
</dbReference>
<evidence type="ECO:0000313" key="1">
    <source>
        <dbReference type="EMBL" id="KAH7843019.1"/>
    </source>
</evidence>
<proteinExistence type="predicted"/>
<dbReference type="Proteomes" id="UP000828048">
    <property type="component" value="Chromosome 1"/>
</dbReference>
<evidence type="ECO:0000313" key="2">
    <source>
        <dbReference type="Proteomes" id="UP000828048"/>
    </source>
</evidence>
<protein>
    <submittedName>
        <fullName evidence="1">Uncharacterized protein</fullName>
    </submittedName>
</protein>
<keyword evidence="2" id="KW-1185">Reference proteome</keyword>
<reference evidence="1 2" key="1">
    <citation type="journal article" date="2021" name="Hortic Res">
        <title>High-quality reference genome and annotation aids understanding of berry development for evergreen blueberry (Vaccinium darrowii).</title>
        <authorList>
            <person name="Yu J."/>
            <person name="Hulse-Kemp A.M."/>
            <person name="Babiker E."/>
            <person name="Staton M."/>
        </authorList>
    </citation>
    <scope>NUCLEOTIDE SEQUENCE [LARGE SCALE GENOMIC DNA]</scope>
    <source>
        <strain evidence="2">cv. NJ 8807/NJ 8810</strain>
        <tissue evidence="1">Young leaf</tissue>
    </source>
</reference>